<evidence type="ECO:0000256" key="2">
    <source>
        <dbReference type="SAM" id="MobiDB-lite"/>
    </source>
</evidence>
<feature type="coiled-coil region" evidence="1">
    <location>
        <begin position="77"/>
        <end position="118"/>
    </location>
</feature>
<evidence type="ECO:0000313" key="4">
    <source>
        <dbReference type="Proteomes" id="UP001151582"/>
    </source>
</evidence>
<dbReference type="OrthoDB" id="10407965at2759"/>
<dbReference type="EMBL" id="JANBQB010000436">
    <property type="protein sequence ID" value="KAJ1976388.1"/>
    <property type="molecule type" value="Genomic_DNA"/>
</dbReference>
<name>A0A9W8AZ10_9FUNG</name>
<evidence type="ECO:0000313" key="3">
    <source>
        <dbReference type="EMBL" id="KAJ1976388.1"/>
    </source>
</evidence>
<dbReference type="Proteomes" id="UP001151582">
    <property type="component" value="Unassembled WGS sequence"/>
</dbReference>
<organism evidence="3 4">
    <name type="scientific">Dimargaris verticillata</name>
    <dbReference type="NCBI Taxonomy" id="2761393"/>
    <lineage>
        <taxon>Eukaryota</taxon>
        <taxon>Fungi</taxon>
        <taxon>Fungi incertae sedis</taxon>
        <taxon>Zoopagomycota</taxon>
        <taxon>Kickxellomycotina</taxon>
        <taxon>Dimargaritomycetes</taxon>
        <taxon>Dimargaritales</taxon>
        <taxon>Dimargaritaceae</taxon>
        <taxon>Dimargaris</taxon>
    </lineage>
</organism>
<keyword evidence="4" id="KW-1185">Reference proteome</keyword>
<keyword evidence="1" id="KW-0175">Coiled coil</keyword>
<proteinExistence type="predicted"/>
<sequence length="188" mass="20951">MPESTEYPAYPHPPFLASPSSSSSLPNLSLASSGTMVLPSLSFDTTASSDHCCCKEPLHPSYSPKYTQSSQDWPAISQNLEARNRSLRTELKVLQLALEEKQNECRIQQSEYRLLSLKYKHLEFKTHILARKLTTVPPSISNSSVESLPTARPAPWLASRPSQVELRSSPLSHGHESMAEPTVVRMVY</sequence>
<gene>
    <name evidence="3" type="ORF">H4R34_003995</name>
</gene>
<feature type="region of interest" description="Disordered" evidence="2">
    <location>
        <begin position="1"/>
        <end position="27"/>
    </location>
</feature>
<accession>A0A9W8AZ10</accession>
<protein>
    <submittedName>
        <fullName evidence="3">Uncharacterized protein</fullName>
    </submittedName>
</protein>
<comment type="caution">
    <text evidence="3">The sequence shown here is derived from an EMBL/GenBank/DDBJ whole genome shotgun (WGS) entry which is preliminary data.</text>
</comment>
<evidence type="ECO:0000256" key="1">
    <source>
        <dbReference type="SAM" id="Coils"/>
    </source>
</evidence>
<reference evidence="3" key="1">
    <citation type="submission" date="2022-07" db="EMBL/GenBank/DDBJ databases">
        <title>Phylogenomic reconstructions and comparative analyses of Kickxellomycotina fungi.</title>
        <authorList>
            <person name="Reynolds N.K."/>
            <person name="Stajich J.E."/>
            <person name="Barry K."/>
            <person name="Grigoriev I.V."/>
            <person name="Crous P."/>
            <person name="Smith M.E."/>
        </authorList>
    </citation>
    <scope>NUCLEOTIDE SEQUENCE</scope>
    <source>
        <strain evidence="3">RSA 567</strain>
    </source>
</reference>
<dbReference type="AlphaFoldDB" id="A0A9W8AZ10"/>
<feature type="compositionally biased region" description="Low complexity" evidence="2">
    <location>
        <begin position="17"/>
        <end position="27"/>
    </location>
</feature>